<dbReference type="Proteomes" id="UP001333996">
    <property type="component" value="Unassembled WGS sequence"/>
</dbReference>
<organism evidence="2 3">
    <name type="scientific">Streptomyces chiangmaiensis</name>
    <dbReference type="NCBI Taxonomy" id="766497"/>
    <lineage>
        <taxon>Bacteria</taxon>
        <taxon>Bacillati</taxon>
        <taxon>Actinomycetota</taxon>
        <taxon>Actinomycetes</taxon>
        <taxon>Kitasatosporales</taxon>
        <taxon>Streptomycetaceae</taxon>
        <taxon>Streptomyces</taxon>
    </lineage>
</organism>
<dbReference type="EMBL" id="JAYWVC010000331">
    <property type="protein sequence ID" value="MED7828203.1"/>
    <property type="molecule type" value="Genomic_DNA"/>
</dbReference>
<feature type="signal peptide" evidence="1">
    <location>
        <begin position="1"/>
        <end position="21"/>
    </location>
</feature>
<gene>
    <name evidence="2" type="ORF">VXC91_41605</name>
</gene>
<name>A0ABU7FWM7_9ACTN</name>
<feature type="chain" id="PRO_5046709062" description="DUF3558 domain-containing protein" evidence="1">
    <location>
        <begin position="22"/>
        <end position="180"/>
    </location>
</feature>
<evidence type="ECO:0008006" key="4">
    <source>
        <dbReference type="Google" id="ProtNLM"/>
    </source>
</evidence>
<dbReference type="PROSITE" id="PS51257">
    <property type="entry name" value="PROKAR_LIPOPROTEIN"/>
    <property type="match status" value="1"/>
</dbReference>
<accession>A0ABU7FWM7</accession>
<keyword evidence="1" id="KW-0732">Signal</keyword>
<proteinExistence type="predicted"/>
<protein>
    <recommendedName>
        <fullName evidence="4">DUF3558 domain-containing protein</fullName>
    </recommendedName>
</protein>
<evidence type="ECO:0000313" key="3">
    <source>
        <dbReference type="Proteomes" id="UP001333996"/>
    </source>
</evidence>
<keyword evidence="3" id="KW-1185">Reference proteome</keyword>
<dbReference type="RefSeq" id="WP_329512558.1">
    <property type="nucleotide sequence ID" value="NZ_BAAAYZ010000318.1"/>
</dbReference>
<comment type="caution">
    <text evidence="2">The sequence shown here is derived from an EMBL/GenBank/DDBJ whole genome shotgun (WGS) entry which is preliminary data.</text>
</comment>
<sequence length="180" mass="19147">MKSKTYAMRGIPLLVAAMAIAGCSSDEPKREFTVPKALCGVSVPSDALSRLLPSSGKHLAVTEDGNLSDGSSLCNVSVDDKDMVLVISRERIEAGDSARSILLSRLSVSEQKSAENGAVVYADWAAASLIKCRGADVETEDISTLVKVLKPGRRDESAMKDLISGYTGALEKEQPCKQRS</sequence>
<evidence type="ECO:0000313" key="2">
    <source>
        <dbReference type="EMBL" id="MED7828203.1"/>
    </source>
</evidence>
<reference evidence="2" key="1">
    <citation type="submission" date="2024-01" db="EMBL/GenBank/DDBJ databases">
        <title>First draft genome sequence data of TA4-1, the type strain of Gram-positive actinobacterium Streptomyces chiangmaiensis.</title>
        <authorList>
            <person name="Yasawong M."/>
            <person name="Nantapong N."/>
        </authorList>
    </citation>
    <scope>NUCLEOTIDE SEQUENCE</scope>
    <source>
        <strain evidence="2">TA4-1</strain>
    </source>
</reference>
<evidence type="ECO:0000256" key="1">
    <source>
        <dbReference type="SAM" id="SignalP"/>
    </source>
</evidence>